<dbReference type="AlphaFoldDB" id="C6RGP4"/>
<reference evidence="1 2" key="1">
    <citation type="submission" date="2009-07" db="EMBL/GenBank/DDBJ databases">
        <authorList>
            <person name="Madupu R."/>
            <person name="Sebastian Y."/>
            <person name="Durkin A.S."/>
            <person name="Torralba M."/>
            <person name="Methe B."/>
            <person name="Sutton G.G."/>
            <person name="Strausberg R.L."/>
            <person name="Nelson K.E."/>
        </authorList>
    </citation>
    <scope>NUCLEOTIDE SEQUENCE [LARGE SCALE GENOMIC DNA]</scope>
    <source>
        <strain evidence="1 2">RM3277</strain>
    </source>
</reference>
<evidence type="ECO:0000313" key="2">
    <source>
        <dbReference type="Proteomes" id="UP000003107"/>
    </source>
</evidence>
<sequence length="45" mass="5280">MLRAARNCKQKSSLRKILAAQPQKSPRNTCKSYFVSQVKFSLRYF</sequence>
<accession>C6RGP4</accession>
<dbReference type="Proteomes" id="UP000003107">
    <property type="component" value="Unassembled WGS sequence"/>
</dbReference>
<comment type="caution">
    <text evidence="1">The sequence shown here is derived from an EMBL/GenBank/DDBJ whole genome shotgun (WGS) entry which is preliminary data.</text>
</comment>
<gene>
    <name evidence="1" type="ORF">CAMSH0001_1597</name>
</gene>
<keyword evidence="2" id="KW-1185">Reference proteome</keyword>
<name>C6RGP4_9BACT</name>
<evidence type="ECO:0000313" key="1">
    <source>
        <dbReference type="EMBL" id="EET79450.1"/>
    </source>
</evidence>
<organism evidence="1 2">
    <name type="scientific">Campylobacter showae RM3277</name>
    <dbReference type="NCBI Taxonomy" id="553219"/>
    <lineage>
        <taxon>Bacteria</taxon>
        <taxon>Pseudomonadati</taxon>
        <taxon>Campylobacterota</taxon>
        <taxon>Epsilonproteobacteria</taxon>
        <taxon>Campylobacterales</taxon>
        <taxon>Campylobacteraceae</taxon>
        <taxon>Campylobacter</taxon>
    </lineage>
</organism>
<proteinExistence type="predicted"/>
<protein>
    <submittedName>
        <fullName evidence="1">Uncharacterized protein</fullName>
    </submittedName>
</protein>
<dbReference type="EMBL" id="ACVQ01000020">
    <property type="protein sequence ID" value="EET79450.1"/>
    <property type="molecule type" value="Genomic_DNA"/>
</dbReference>